<evidence type="ECO:0000313" key="3">
    <source>
        <dbReference type="Proteomes" id="UP001445335"/>
    </source>
</evidence>
<feature type="region of interest" description="Disordered" evidence="1">
    <location>
        <begin position="92"/>
        <end position="112"/>
    </location>
</feature>
<feature type="compositionally biased region" description="Gly residues" evidence="1">
    <location>
        <begin position="1"/>
        <end position="14"/>
    </location>
</feature>
<proteinExistence type="predicted"/>
<feature type="region of interest" description="Disordered" evidence="1">
    <location>
        <begin position="1"/>
        <end position="21"/>
    </location>
</feature>
<protein>
    <submittedName>
        <fullName evidence="2">Uncharacterized protein</fullName>
    </submittedName>
</protein>
<accession>A0AAW1R2M9</accession>
<reference evidence="2 3" key="1">
    <citation type="journal article" date="2024" name="Nat. Commun.">
        <title>Phylogenomics reveals the evolutionary origins of lichenization in chlorophyte algae.</title>
        <authorList>
            <person name="Puginier C."/>
            <person name="Libourel C."/>
            <person name="Otte J."/>
            <person name="Skaloud P."/>
            <person name="Haon M."/>
            <person name="Grisel S."/>
            <person name="Petersen M."/>
            <person name="Berrin J.G."/>
            <person name="Delaux P.M."/>
            <person name="Dal Grande F."/>
            <person name="Keller J."/>
        </authorList>
    </citation>
    <scope>NUCLEOTIDE SEQUENCE [LARGE SCALE GENOMIC DNA]</scope>
    <source>
        <strain evidence="2 3">SAG 245.80</strain>
    </source>
</reference>
<dbReference type="Proteomes" id="UP001445335">
    <property type="component" value="Unassembled WGS sequence"/>
</dbReference>
<organism evidence="2 3">
    <name type="scientific">Elliptochloris bilobata</name>
    <dbReference type="NCBI Taxonomy" id="381761"/>
    <lineage>
        <taxon>Eukaryota</taxon>
        <taxon>Viridiplantae</taxon>
        <taxon>Chlorophyta</taxon>
        <taxon>core chlorophytes</taxon>
        <taxon>Trebouxiophyceae</taxon>
        <taxon>Trebouxiophyceae incertae sedis</taxon>
        <taxon>Elliptochloris clade</taxon>
        <taxon>Elliptochloris</taxon>
    </lineage>
</organism>
<comment type="caution">
    <text evidence="2">The sequence shown here is derived from an EMBL/GenBank/DDBJ whole genome shotgun (WGS) entry which is preliminary data.</text>
</comment>
<sequence length="606" mass="62261">MGVRTGGSGSGAGAAFGSFDFGQERCREESDDWDGDDTDNQLASLLRKPLSSARAACGRRTRFAEVRAEAAAARARARTYAEMEAQRRALCSGGVQRAARDTNPNSKPNPAPDALAAARRAIARVERCAAAARAAARGVAEPKGPFRSSWRPAAAAWPAAERPRPATSHARSPQAAGQPRWRELPLPLTSAVAEHRRRPPAPQVPTVEQVYDLSPAVEGAAPWGSGSVVAATPALASDARCPIHAGRLATPPPALPCDSPPQPQGLVRAGTSSGLGSEALDEPCRLLSPGDGLVPSPHARRGALAGSYVNPVHPNSGAATWAVGAAVGGEAGALPASLGSGGTLHCNPVFADALQHSQRDVAALLETEAVRCVFIQDNPAYDGLRASLGLRVSAAAPPPQHGVLAVAQPGIQAKRAQLRAGLEAAAQPFAMVGRVEMPVAPETAAGRAGASAGFADPDVYVLAAADVVQDAVAAKQARQSAEAAIPIELRAGGSPLALALPDCDAALDESVDFSPLEHSLGSISPPTSSGNTGSGAAAAGALALDRRLYIIVSGLLTTSTLPTVFVPFSLVEELDKQRLGAGAPMVSSLTLYSWMRGMWSARTTFW</sequence>
<gene>
    <name evidence="2" type="ORF">WJX81_003253</name>
</gene>
<keyword evidence="3" id="KW-1185">Reference proteome</keyword>
<feature type="region of interest" description="Disordered" evidence="1">
    <location>
        <begin position="157"/>
        <end position="184"/>
    </location>
</feature>
<dbReference type="AlphaFoldDB" id="A0AAW1R2M9"/>
<name>A0AAW1R2M9_9CHLO</name>
<evidence type="ECO:0000256" key="1">
    <source>
        <dbReference type="SAM" id="MobiDB-lite"/>
    </source>
</evidence>
<evidence type="ECO:0000313" key="2">
    <source>
        <dbReference type="EMBL" id="KAK9828031.1"/>
    </source>
</evidence>
<dbReference type="EMBL" id="JALJOU010000053">
    <property type="protein sequence ID" value="KAK9828031.1"/>
    <property type="molecule type" value="Genomic_DNA"/>
</dbReference>